<protein>
    <submittedName>
        <fullName evidence="1">Uncharacterized protein</fullName>
    </submittedName>
</protein>
<comment type="caution">
    <text evidence="1">The sequence shown here is derived from an EMBL/GenBank/DDBJ whole genome shotgun (WGS) entry which is preliminary data.</text>
</comment>
<evidence type="ECO:0000313" key="1">
    <source>
        <dbReference type="EMBL" id="MCI4387147.1"/>
    </source>
</evidence>
<accession>A0ACC5X7B6</accession>
<reference evidence="1 2" key="1">
    <citation type="journal article" date="2022" name="bioRxiv">
        <title>An ancient truncated duplication of the anti-Mullerian hormone receptor type 2 gene is a potential conserved master sex determinant in the Pangasiidae catfish family.</title>
        <authorList>
            <person name="Wen M."/>
            <person name="Pan Q."/>
            <person name="Jouanno E."/>
            <person name="Montfort J."/>
            <person name="Zahm M."/>
            <person name="Cabau C."/>
            <person name="Klopp C."/>
            <person name="Iampietro C."/>
            <person name="Roques C."/>
            <person name="Bouchez O."/>
            <person name="Castinel A."/>
            <person name="Donnadieu C."/>
            <person name="Parrinello H."/>
            <person name="Poncet C."/>
            <person name="Belmonte E."/>
            <person name="Gautier V."/>
            <person name="Avarre J.-C."/>
            <person name="Dugue R."/>
            <person name="Gustiano R."/>
            <person name="Ha T.T.T."/>
            <person name="Campet M."/>
            <person name="Sriphairoj K."/>
            <person name="Ribolli J."/>
            <person name="de Almeida F.L."/>
            <person name="Desvignes T."/>
            <person name="Postlethwait J.H."/>
            <person name="Bucao C.F."/>
            <person name="Robinson-Rechavi M."/>
            <person name="Bobe J."/>
            <person name="Herpin A."/>
            <person name="Guiguen Y."/>
        </authorList>
    </citation>
    <scope>NUCLEOTIDE SEQUENCE [LARGE SCALE GENOMIC DNA]</scope>
    <source>
        <strain evidence="1">YG-Dec2019</strain>
    </source>
</reference>
<proteinExistence type="predicted"/>
<name>A0ACC5X7B6_PANGG</name>
<dbReference type="EMBL" id="CM040469">
    <property type="protein sequence ID" value="MCI4387147.1"/>
    <property type="molecule type" value="Genomic_DNA"/>
</dbReference>
<gene>
    <name evidence="1" type="ORF">PGIGA_G00070800</name>
</gene>
<keyword evidence="2" id="KW-1185">Reference proteome</keyword>
<evidence type="ECO:0000313" key="2">
    <source>
        <dbReference type="Proteomes" id="UP000829447"/>
    </source>
</evidence>
<sequence>MRTISTIMIILVMTCIGIISTHSKIRQKRTWIIDSFTIEEENPGPYPYILGNIKVDRNYSVMFFLKGRGVDEEPKDVLSINVRTGEVLVHKKVDYETYRNLSFRFEATDERLNLDTRLGVEIKILDINDHAPVFKYPHYEQKLEESAPQGELVTTVSASDGDDPNTPNGTFTFTLESVTPKMDNAEFYITQNNTTGNIYFKGCLDYKKAQKYTLLIKATDKGDKKQLSSTSTVVLNIADKNNHLPVIIRHTGTGTIKERESGVEVLRLKVRDEDSPGSPAWKAKFTLHGDPENYFKIHTDPNTNDGILTVIKAMDYEEQTSRNVSISVENEVPYFFCKVKTHTSWGLWDVETLPKESSTSTLYPVTITVQDVNDPPEFVPPVQVRMIKENAKIGTVLGKLTVKDPDKTFGNSFHFVKGEDKNNWVTVDSETGQVSVNKVMDRESPLVNQSTYTVIVYAVTKAQPPQTSTGTLLILLEDENDNVPLLINNTVSMCLSDEKTMTTITAEDSDLTSHTAPFHYELLEDDEMQGKWTIEPKDGRTAYLFKESPVYAGHYKIRIKISDNQGYGSVQKLSITVCDCTSKSGTMTKCDNTVHNFKAQPSLSAIGIMSFAFLLLPVVLLMTLLFCKKQYKSMILPDDVPGNLIRSNIEMPGTDCKVPLEMCQSIMSQSTVKMSNGFSKQHSMLHNDFQGSSAASVENQMLGKSFCRKSMSKNCLTYYIHDDNFNKVLSDRLDQMLLQLHTPERVLSDYKPHCYAYEGEPDENRDENLDTLYIPEIDFHPDILSNLDSRFTNLAAVCRLDVMSSPPKN</sequence>
<dbReference type="Proteomes" id="UP000829447">
    <property type="component" value="Linkage Group LG16"/>
</dbReference>
<organism evidence="1 2">
    <name type="scientific">Pangasianodon gigas</name>
    <name type="common">Mekong giant catfish</name>
    <name type="synonym">Pangasius gigas</name>
    <dbReference type="NCBI Taxonomy" id="30993"/>
    <lineage>
        <taxon>Eukaryota</taxon>
        <taxon>Metazoa</taxon>
        <taxon>Chordata</taxon>
        <taxon>Craniata</taxon>
        <taxon>Vertebrata</taxon>
        <taxon>Euteleostomi</taxon>
        <taxon>Actinopterygii</taxon>
        <taxon>Neopterygii</taxon>
        <taxon>Teleostei</taxon>
        <taxon>Ostariophysi</taxon>
        <taxon>Siluriformes</taxon>
        <taxon>Pangasiidae</taxon>
        <taxon>Pangasianodon</taxon>
    </lineage>
</organism>